<sequence>MGILDGNPKHEPMHYGEIYALWAFSSQTKLAFTGYHTLRNHAGDSDLREFMKELIDVAAKETDDCDALLIKNGITPPPSPPEKPKANLEDIPAGARFTDQEISASLSVDLIIGLNMCSQIIGQAIREDIGMLFTKYHQTKTSLSSKLLRMNKAKGWLVPPPLQLQTKELVHS</sequence>
<evidence type="ECO:0000313" key="2">
    <source>
        <dbReference type="Proteomes" id="UP000450917"/>
    </source>
</evidence>
<organism evidence="1 2">
    <name type="scientific">Paenibacillus validus</name>
    <dbReference type="NCBI Taxonomy" id="44253"/>
    <lineage>
        <taxon>Bacteria</taxon>
        <taxon>Bacillati</taxon>
        <taxon>Bacillota</taxon>
        <taxon>Bacilli</taxon>
        <taxon>Bacillales</taxon>
        <taxon>Paenibacillaceae</taxon>
        <taxon>Paenibacillus</taxon>
    </lineage>
</organism>
<gene>
    <name evidence="1" type="ORF">GNP93_10240</name>
</gene>
<dbReference type="AlphaFoldDB" id="A0A7X2ZB57"/>
<comment type="caution">
    <text evidence="1">The sequence shown here is derived from an EMBL/GenBank/DDBJ whole genome shotgun (WGS) entry which is preliminary data.</text>
</comment>
<dbReference type="InterPro" id="IPR021617">
    <property type="entry name" value="DUF3231"/>
</dbReference>
<dbReference type="Pfam" id="PF11553">
    <property type="entry name" value="DUF3231"/>
    <property type="match status" value="1"/>
</dbReference>
<protein>
    <submittedName>
        <fullName evidence="1">DUF3231 family protein</fullName>
    </submittedName>
</protein>
<name>A0A7X2ZB57_9BACL</name>
<reference evidence="1 2" key="1">
    <citation type="submission" date="2019-11" db="EMBL/GenBank/DDBJ databases">
        <title>Draft genome sequences of five Paenibacillus species of dairy origin.</title>
        <authorList>
            <person name="Olajide A.M."/>
            <person name="Chen S."/>
            <person name="Lapointe G."/>
        </authorList>
    </citation>
    <scope>NUCLEOTIDE SEQUENCE [LARGE SCALE GENOMIC DNA]</scope>
    <source>
        <strain evidence="1 2">2CS3</strain>
    </source>
</reference>
<dbReference type="Gene3D" id="1.20.1260.10">
    <property type="match status" value="1"/>
</dbReference>
<dbReference type="EMBL" id="WNZX01000007">
    <property type="protein sequence ID" value="MUG71060.1"/>
    <property type="molecule type" value="Genomic_DNA"/>
</dbReference>
<proteinExistence type="predicted"/>
<dbReference type="Proteomes" id="UP000450917">
    <property type="component" value="Unassembled WGS sequence"/>
</dbReference>
<accession>A0A7X2ZB57</accession>
<dbReference type="InterPro" id="IPR012347">
    <property type="entry name" value="Ferritin-like"/>
</dbReference>
<keyword evidence="2" id="KW-1185">Reference proteome</keyword>
<dbReference type="RefSeq" id="WP_127604866.1">
    <property type="nucleotide sequence ID" value="NZ_JARTHJ010000038.1"/>
</dbReference>
<evidence type="ECO:0000313" key="1">
    <source>
        <dbReference type="EMBL" id="MUG71060.1"/>
    </source>
</evidence>